<sequence length="198" mass="20655">MNTATDPRPLLARATGQFASLVATVEPSRLDTPTPCSEFDIRALIGHVTGNTLAYALFAEGGSVEDEPGGIAKAPGGEWTAAYTAAGERLVAAGQGLDDNALDRMVNLGFATMPLRGALSAIVMEISAHTWDLHQALGGGHELDPELAVFSLAYARETLPPGRRGAPVPFEPVRPAPEGADAYGRLAAWLGREVPVDG</sequence>
<dbReference type="NCBIfam" id="TIGR03083">
    <property type="entry name" value="maleylpyruvate isomerase family mycothiol-dependent enzyme"/>
    <property type="match status" value="1"/>
</dbReference>
<organism evidence="2 3">
    <name type="scientific">Streptomyces gossypii</name>
    <dbReference type="NCBI Taxonomy" id="2883101"/>
    <lineage>
        <taxon>Bacteria</taxon>
        <taxon>Bacillati</taxon>
        <taxon>Actinomycetota</taxon>
        <taxon>Actinomycetes</taxon>
        <taxon>Kitasatosporales</taxon>
        <taxon>Streptomycetaceae</taxon>
        <taxon>Streptomyces</taxon>
    </lineage>
</organism>
<proteinExistence type="predicted"/>
<name>A0ABT2K3L2_9ACTN</name>
<dbReference type="InterPro" id="IPR017517">
    <property type="entry name" value="Maleyloyr_isom"/>
</dbReference>
<dbReference type="Pfam" id="PF11716">
    <property type="entry name" value="MDMPI_N"/>
    <property type="match status" value="1"/>
</dbReference>
<dbReference type="InterPro" id="IPR034660">
    <property type="entry name" value="DinB/YfiT-like"/>
</dbReference>
<dbReference type="Proteomes" id="UP001156389">
    <property type="component" value="Unassembled WGS sequence"/>
</dbReference>
<feature type="domain" description="Mycothiol-dependent maleylpyruvate isomerase metal-binding" evidence="1">
    <location>
        <begin position="11"/>
        <end position="133"/>
    </location>
</feature>
<dbReference type="SUPFAM" id="SSF109854">
    <property type="entry name" value="DinB/YfiT-like putative metalloenzymes"/>
    <property type="match status" value="1"/>
</dbReference>
<evidence type="ECO:0000313" key="3">
    <source>
        <dbReference type="Proteomes" id="UP001156389"/>
    </source>
</evidence>
<dbReference type="NCBIfam" id="TIGR03086">
    <property type="entry name" value="TIGR03086 family metal-binding protein"/>
    <property type="match status" value="1"/>
</dbReference>
<dbReference type="Gene3D" id="1.20.120.450">
    <property type="entry name" value="dinb family like domain"/>
    <property type="match status" value="1"/>
</dbReference>
<gene>
    <name evidence="2" type="ORF">LHJ74_33450</name>
</gene>
<reference evidence="2 3" key="1">
    <citation type="submission" date="2021-10" db="EMBL/GenBank/DDBJ databases">
        <title>Streptomyces gossypii sp. nov., isolated from soil collected from cotton field.</title>
        <authorList>
            <person name="Ge X."/>
            <person name="Chen X."/>
            <person name="Liu W."/>
        </authorList>
    </citation>
    <scope>NUCLEOTIDE SEQUENCE [LARGE SCALE GENOMIC DNA]</scope>
    <source>
        <strain evidence="2 3">N2-109</strain>
    </source>
</reference>
<accession>A0ABT2K3L2</accession>
<protein>
    <submittedName>
        <fullName evidence="2">TIGR03086 family protein</fullName>
    </submittedName>
</protein>
<evidence type="ECO:0000313" key="2">
    <source>
        <dbReference type="EMBL" id="MCT2594765.1"/>
    </source>
</evidence>
<dbReference type="EMBL" id="JAJAGO010000027">
    <property type="protein sequence ID" value="MCT2594765.1"/>
    <property type="molecule type" value="Genomic_DNA"/>
</dbReference>
<keyword evidence="3" id="KW-1185">Reference proteome</keyword>
<evidence type="ECO:0000259" key="1">
    <source>
        <dbReference type="Pfam" id="PF11716"/>
    </source>
</evidence>
<dbReference type="InterPro" id="IPR017520">
    <property type="entry name" value="CHP03086"/>
</dbReference>
<dbReference type="InterPro" id="IPR024344">
    <property type="entry name" value="MDMPI_metal-binding"/>
</dbReference>
<dbReference type="RefSeq" id="WP_260222125.1">
    <property type="nucleotide sequence ID" value="NZ_JAJAGO010000027.1"/>
</dbReference>
<comment type="caution">
    <text evidence="2">The sequence shown here is derived from an EMBL/GenBank/DDBJ whole genome shotgun (WGS) entry which is preliminary data.</text>
</comment>